<accession>A0A9N7NKT3</accession>
<keyword evidence="6" id="KW-0832">Ubl conjugation</keyword>
<evidence type="ECO:0000256" key="5">
    <source>
        <dbReference type="ARBA" id="ARBA00022553"/>
    </source>
</evidence>
<evidence type="ECO:0000256" key="9">
    <source>
        <dbReference type="ARBA" id="ARBA00023242"/>
    </source>
</evidence>
<feature type="compositionally biased region" description="Basic and acidic residues" evidence="10">
    <location>
        <begin position="24"/>
        <end position="38"/>
    </location>
</feature>
<evidence type="ECO:0000256" key="10">
    <source>
        <dbReference type="SAM" id="MobiDB-lite"/>
    </source>
</evidence>
<evidence type="ECO:0000313" key="12">
    <source>
        <dbReference type="EMBL" id="CAA0832763.1"/>
    </source>
</evidence>
<dbReference type="Pfam" id="PF10497">
    <property type="entry name" value="zf-4CXXC_R1"/>
    <property type="match status" value="1"/>
</dbReference>
<organism evidence="12 13">
    <name type="scientific">Striga hermonthica</name>
    <name type="common">Purple witchweed</name>
    <name type="synonym">Buchnera hermonthica</name>
    <dbReference type="NCBI Taxonomy" id="68872"/>
    <lineage>
        <taxon>Eukaryota</taxon>
        <taxon>Viridiplantae</taxon>
        <taxon>Streptophyta</taxon>
        <taxon>Embryophyta</taxon>
        <taxon>Tracheophyta</taxon>
        <taxon>Spermatophyta</taxon>
        <taxon>Magnoliopsida</taxon>
        <taxon>eudicotyledons</taxon>
        <taxon>Gunneridae</taxon>
        <taxon>Pentapetalae</taxon>
        <taxon>asterids</taxon>
        <taxon>lamiids</taxon>
        <taxon>Lamiales</taxon>
        <taxon>Orobanchaceae</taxon>
        <taxon>Buchnereae</taxon>
        <taxon>Striga</taxon>
    </lineage>
</organism>
<comment type="caution">
    <text evidence="12">The sequence shown here is derived from an EMBL/GenBank/DDBJ whole genome shotgun (WGS) entry which is preliminary data.</text>
</comment>
<dbReference type="PANTHER" id="PTHR31169">
    <property type="entry name" value="OS05G0300700 PROTEIN"/>
    <property type="match status" value="1"/>
</dbReference>
<keyword evidence="7" id="KW-0805">Transcription regulation</keyword>
<keyword evidence="12" id="KW-0863">Zinc-finger</keyword>
<reference evidence="12" key="1">
    <citation type="submission" date="2019-12" db="EMBL/GenBank/DDBJ databases">
        <authorList>
            <person name="Scholes J."/>
        </authorList>
    </citation>
    <scope>NUCLEOTIDE SEQUENCE</scope>
</reference>
<evidence type="ECO:0000256" key="2">
    <source>
        <dbReference type="ARBA" id="ARBA00004496"/>
    </source>
</evidence>
<keyword evidence="12" id="KW-0479">Metal-binding</keyword>
<evidence type="ECO:0000256" key="8">
    <source>
        <dbReference type="ARBA" id="ARBA00023163"/>
    </source>
</evidence>
<feature type="region of interest" description="Disordered" evidence="10">
    <location>
        <begin position="1"/>
        <end position="38"/>
    </location>
</feature>
<evidence type="ECO:0000256" key="4">
    <source>
        <dbReference type="ARBA" id="ARBA00022499"/>
    </source>
</evidence>
<dbReference type="InterPro" id="IPR018866">
    <property type="entry name" value="Znf-4CXXC_R1"/>
</dbReference>
<keyword evidence="5" id="KW-0597">Phosphoprotein</keyword>
<dbReference type="GO" id="GO:0008270">
    <property type="term" value="F:zinc ion binding"/>
    <property type="evidence" value="ECO:0007669"/>
    <property type="project" value="UniProtKB-KW"/>
</dbReference>
<keyword evidence="4" id="KW-1017">Isopeptide bond</keyword>
<dbReference type="PANTHER" id="PTHR31169:SF23">
    <property type="entry name" value="OS03G0572250 PROTEIN"/>
    <property type="match status" value="1"/>
</dbReference>
<dbReference type="Proteomes" id="UP001153555">
    <property type="component" value="Unassembled WGS sequence"/>
</dbReference>
<sequence>MVTPNNIPPENIAAGEEQSQQHTMEQKGLSDHNKSEYELTREERIKENRERMQKLGLVDLSLKLNALKTPPKRAYQRKNPAAQSPLPPSGPIRRSSRLHNSTPVSYCEVRVTEKEKPLHSKDFLREEGSKPELYTEEHEKLLGTCEKSWTLFVDGYGKDGKRIYDPVKGKTCHQCRQKTLGHRTNCSKCSMVQGQFCGDCLYMRYGENVLEANENPNWVCPVCRGICNCSLCRQAKGWAPTGILYRKISSVGYKSVAHYLIQTRRSDTASDKNAVVTSAKRSLPFSEIEETKVENDLNTKVDFLVTREPEETGTEMKITVEPLNDHQPLLTEPNECLKDKVPKSLEKKCKDIEIEDDLSEREKSAQSGDKSYKLADVDSIASRLKMRRRA</sequence>
<keyword evidence="9" id="KW-0539">Nucleus</keyword>
<feature type="region of interest" description="Disordered" evidence="10">
    <location>
        <begin position="70"/>
        <end position="100"/>
    </location>
</feature>
<dbReference type="GO" id="GO:0005737">
    <property type="term" value="C:cytoplasm"/>
    <property type="evidence" value="ECO:0007669"/>
    <property type="project" value="UniProtKB-SubCell"/>
</dbReference>
<comment type="subcellular location">
    <subcellularLocation>
        <location evidence="2">Cytoplasm</location>
    </subcellularLocation>
    <subcellularLocation>
        <location evidence="1">Nucleus</location>
    </subcellularLocation>
</comment>
<dbReference type="EMBL" id="CACSLK010027837">
    <property type="protein sequence ID" value="CAA0832763.1"/>
    <property type="molecule type" value="Genomic_DNA"/>
</dbReference>
<dbReference type="InterPro" id="IPR040221">
    <property type="entry name" value="CDCA7/CDA7L"/>
</dbReference>
<keyword evidence="12" id="KW-0862">Zinc</keyword>
<evidence type="ECO:0000256" key="1">
    <source>
        <dbReference type="ARBA" id="ARBA00004123"/>
    </source>
</evidence>
<gene>
    <name evidence="12" type="ORF">SHERM_28037</name>
</gene>
<protein>
    <submittedName>
        <fullName evidence="12">Zinc-finger domain of monoamine-oxidase A repressor R1</fullName>
    </submittedName>
</protein>
<evidence type="ECO:0000256" key="3">
    <source>
        <dbReference type="ARBA" id="ARBA00022490"/>
    </source>
</evidence>
<keyword evidence="13" id="KW-1185">Reference proteome</keyword>
<evidence type="ECO:0000259" key="11">
    <source>
        <dbReference type="Pfam" id="PF10497"/>
    </source>
</evidence>
<keyword evidence="8" id="KW-0804">Transcription</keyword>
<evidence type="ECO:0000256" key="7">
    <source>
        <dbReference type="ARBA" id="ARBA00023015"/>
    </source>
</evidence>
<dbReference type="GO" id="GO:0005634">
    <property type="term" value="C:nucleus"/>
    <property type="evidence" value="ECO:0007669"/>
    <property type="project" value="UniProtKB-SubCell"/>
</dbReference>
<keyword evidence="3" id="KW-0963">Cytoplasm</keyword>
<dbReference type="AlphaFoldDB" id="A0A9N7NKT3"/>
<dbReference type="GO" id="GO:0006355">
    <property type="term" value="P:regulation of DNA-templated transcription"/>
    <property type="evidence" value="ECO:0007669"/>
    <property type="project" value="InterPro"/>
</dbReference>
<name>A0A9N7NKT3_STRHE</name>
<evidence type="ECO:0000256" key="6">
    <source>
        <dbReference type="ARBA" id="ARBA00022843"/>
    </source>
</evidence>
<feature type="domain" description="Zinc-finger" evidence="11">
    <location>
        <begin position="164"/>
        <end position="260"/>
    </location>
</feature>
<evidence type="ECO:0000313" key="13">
    <source>
        <dbReference type="Proteomes" id="UP001153555"/>
    </source>
</evidence>
<dbReference type="OrthoDB" id="298344at2759"/>
<proteinExistence type="predicted"/>